<protein>
    <submittedName>
        <fullName evidence="1">Uncharacterized protein</fullName>
    </submittedName>
</protein>
<dbReference type="Proteomes" id="UP000823521">
    <property type="component" value="Unassembled WGS sequence"/>
</dbReference>
<evidence type="ECO:0000313" key="2">
    <source>
        <dbReference type="Proteomes" id="UP000823521"/>
    </source>
</evidence>
<organism evidence="1 2">
    <name type="scientific">Micromonospora echinofusca</name>
    <dbReference type="NCBI Taxonomy" id="47858"/>
    <lineage>
        <taxon>Bacteria</taxon>
        <taxon>Bacillati</taxon>
        <taxon>Actinomycetota</taxon>
        <taxon>Actinomycetes</taxon>
        <taxon>Micromonosporales</taxon>
        <taxon>Micromonosporaceae</taxon>
        <taxon>Micromonospora</taxon>
    </lineage>
</organism>
<sequence length="80" mass="8824">MAGYVMDNQQLICRALYDFNLTQLSIAAALEDMAALIETLSCLPPPISASLKRHLETVGRNCDRSCNAMYSLLSEEAEVE</sequence>
<dbReference type="EMBL" id="WVUH01000750">
    <property type="protein sequence ID" value="MBO4210998.1"/>
    <property type="molecule type" value="Genomic_DNA"/>
</dbReference>
<evidence type="ECO:0000313" key="1">
    <source>
        <dbReference type="EMBL" id="MBO4210998.1"/>
    </source>
</evidence>
<comment type="caution">
    <text evidence="1">The sequence shown here is derived from an EMBL/GenBank/DDBJ whole genome shotgun (WGS) entry which is preliminary data.</text>
</comment>
<reference evidence="1 2" key="1">
    <citation type="submission" date="2019-12" db="EMBL/GenBank/DDBJ databases">
        <title>Whole genome sequencing of endophytic Actinobacterium Micromonospora sp. MPMI6T.</title>
        <authorList>
            <person name="Evv R."/>
            <person name="Podile A.R."/>
        </authorList>
    </citation>
    <scope>NUCLEOTIDE SEQUENCE [LARGE SCALE GENOMIC DNA]</scope>
    <source>
        <strain evidence="1 2">MPMI6</strain>
    </source>
</reference>
<keyword evidence="2" id="KW-1185">Reference proteome</keyword>
<proteinExistence type="predicted"/>
<accession>A0ABS3W2J5</accession>
<gene>
    <name evidence="1" type="ORF">GSF22_34160</name>
</gene>
<name>A0ABS3W2J5_MICEH</name>